<evidence type="ECO:0000313" key="11">
    <source>
        <dbReference type="Proteomes" id="UP000095746"/>
    </source>
</evidence>
<dbReference type="InterPro" id="IPR041663">
    <property type="entry name" value="DisA/LigA_HHH"/>
</dbReference>
<dbReference type="FunFam" id="1.10.150.20:FF:000006">
    <property type="entry name" value="DNA ligase"/>
    <property type="match status" value="1"/>
</dbReference>
<sequence length="226" mass="23968">MDIEGLGPAVVENLVGAGLVKGPGDLYHLNAEEVAQLERMGKKSAENLVAAIERSKGNDLSRLLFAFGIRQVGQKAGKVLAARFGTLDALIAASEEELTAVPDIGGITARSLLQWFQSPQSIHLIDTLREAGVNLESHEEPVGDQLAGKIFVLTGTLERFTRDEAGAMIEAQGGKVSGSVSKKTSYVVAGEAAGSKLRKAQELGIPVLTEEEFLTMLGSRLDSDQL</sequence>
<dbReference type="InterPro" id="IPR003583">
    <property type="entry name" value="Hlx-hairpin-Hlx_DNA-bd_motif"/>
</dbReference>
<evidence type="ECO:0000256" key="4">
    <source>
        <dbReference type="ARBA" id="ARBA00022763"/>
    </source>
</evidence>
<feature type="domain" description="BRCT" evidence="9">
    <location>
        <begin position="141"/>
        <end position="211"/>
    </location>
</feature>
<keyword evidence="4" id="KW-0227">DNA damage</keyword>
<dbReference type="FunFam" id="3.40.50.10190:FF:000054">
    <property type="entry name" value="DNA ligase"/>
    <property type="match status" value="1"/>
</dbReference>
<keyword evidence="3" id="KW-0479">Metal-binding</keyword>
<dbReference type="GO" id="GO:0003911">
    <property type="term" value="F:DNA ligase (NAD+) activity"/>
    <property type="evidence" value="ECO:0007669"/>
    <property type="project" value="UniProtKB-EC"/>
</dbReference>
<dbReference type="Pfam" id="PF00533">
    <property type="entry name" value="BRCT"/>
    <property type="match status" value="1"/>
</dbReference>
<dbReference type="Pfam" id="PF12826">
    <property type="entry name" value="HHH_2"/>
    <property type="match status" value="1"/>
</dbReference>
<keyword evidence="2" id="KW-0235">DNA replication</keyword>
<dbReference type="GO" id="GO:0006260">
    <property type="term" value="P:DNA replication"/>
    <property type="evidence" value="ECO:0007669"/>
    <property type="project" value="UniProtKB-KW"/>
</dbReference>
<gene>
    <name evidence="10" type="primary">ligA</name>
    <name evidence="10" type="ORF">ERS852411_00702</name>
</gene>
<dbReference type="CDD" id="cd17748">
    <property type="entry name" value="BRCT_DNA_ligase_like"/>
    <property type="match status" value="1"/>
</dbReference>
<evidence type="ECO:0000256" key="6">
    <source>
        <dbReference type="ARBA" id="ARBA00022842"/>
    </source>
</evidence>
<evidence type="ECO:0000256" key="8">
    <source>
        <dbReference type="ARBA" id="ARBA00023204"/>
    </source>
</evidence>
<evidence type="ECO:0000259" key="9">
    <source>
        <dbReference type="PROSITE" id="PS50172"/>
    </source>
</evidence>
<dbReference type="PROSITE" id="PS50172">
    <property type="entry name" value="BRCT"/>
    <property type="match status" value="1"/>
</dbReference>
<evidence type="ECO:0000256" key="7">
    <source>
        <dbReference type="ARBA" id="ARBA00023027"/>
    </source>
</evidence>
<evidence type="ECO:0000256" key="1">
    <source>
        <dbReference type="ARBA" id="ARBA00022598"/>
    </source>
</evidence>
<keyword evidence="6" id="KW-0460">Magnesium</keyword>
<reference evidence="10 11" key="1">
    <citation type="submission" date="2015-09" db="EMBL/GenBank/DDBJ databases">
        <authorList>
            <consortium name="Pathogen Informatics"/>
        </authorList>
    </citation>
    <scope>NUCLEOTIDE SEQUENCE [LARGE SCALE GENOMIC DNA]</scope>
    <source>
        <strain evidence="10 11">2789STDY5608854</strain>
    </source>
</reference>
<dbReference type="InterPro" id="IPR001357">
    <property type="entry name" value="BRCT_dom"/>
</dbReference>
<organism evidence="10 11">
    <name type="scientific">Flavonifractor plautii</name>
    <name type="common">Fusobacterium plautii</name>
    <dbReference type="NCBI Taxonomy" id="292800"/>
    <lineage>
        <taxon>Bacteria</taxon>
        <taxon>Bacillati</taxon>
        <taxon>Bacillota</taxon>
        <taxon>Clostridia</taxon>
        <taxon>Eubacteriales</taxon>
        <taxon>Oscillospiraceae</taxon>
        <taxon>Flavonifractor</taxon>
    </lineage>
</organism>
<evidence type="ECO:0000256" key="3">
    <source>
        <dbReference type="ARBA" id="ARBA00022723"/>
    </source>
</evidence>
<dbReference type="EMBL" id="CYZT01000026">
    <property type="protein sequence ID" value="CUN92784.1"/>
    <property type="molecule type" value="Genomic_DNA"/>
</dbReference>
<protein>
    <submittedName>
        <fullName evidence="10">DNA ligase</fullName>
        <ecNumber evidence="10">6.5.1.2</ecNumber>
    </submittedName>
</protein>
<name>A0A174AWD1_FLAPL</name>
<dbReference type="InterPro" id="IPR036420">
    <property type="entry name" value="BRCT_dom_sf"/>
</dbReference>
<dbReference type="InterPro" id="IPR010994">
    <property type="entry name" value="RuvA_2-like"/>
</dbReference>
<dbReference type="SUPFAM" id="SSF47781">
    <property type="entry name" value="RuvA domain 2-like"/>
    <property type="match status" value="1"/>
</dbReference>
<keyword evidence="5" id="KW-0862">Zinc</keyword>
<dbReference type="Gene3D" id="3.40.50.10190">
    <property type="entry name" value="BRCT domain"/>
    <property type="match status" value="1"/>
</dbReference>
<accession>A0A174AWD1</accession>
<evidence type="ECO:0000256" key="5">
    <source>
        <dbReference type="ARBA" id="ARBA00022833"/>
    </source>
</evidence>
<keyword evidence="1 10" id="KW-0436">Ligase</keyword>
<keyword evidence="7" id="KW-0520">NAD</keyword>
<dbReference type="SMART" id="SM00292">
    <property type="entry name" value="BRCT"/>
    <property type="match status" value="1"/>
</dbReference>
<dbReference type="Gene3D" id="1.10.150.20">
    <property type="entry name" value="5' to 3' exonuclease, C-terminal subdomain"/>
    <property type="match status" value="2"/>
</dbReference>
<dbReference type="SMART" id="SM00278">
    <property type="entry name" value="HhH1"/>
    <property type="match status" value="3"/>
</dbReference>
<dbReference type="EC" id="6.5.1.2" evidence="10"/>
<evidence type="ECO:0000256" key="2">
    <source>
        <dbReference type="ARBA" id="ARBA00022705"/>
    </source>
</evidence>
<evidence type="ECO:0000313" key="10">
    <source>
        <dbReference type="EMBL" id="CUN92784.1"/>
    </source>
</evidence>
<dbReference type="SUPFAM" id="SSF52113">
    <property type="entry name" value="BRCT domain"/>
    <property type="match status" value="1"/>
</dbReference>
<keyword evidence="8" id="KW-0234">DNA repair</keyword>
<dbReference type="AlphaFoldDB" id="A0A174AWD1"/>
<dbReference type="Pfam" id="PF14520">
    <property type="entry name" value="HHH_5"/>
    <property type="match status" value="1"/>
</dbReference>
<dbReference type="Proteomes" id="UP000095746">
    <property type="component" value="Unassembled WGS sequence"/>
</dbReference>
<proteinExistence type="predicted"/>
<dbReference type="GO" id="GO:0006281">
    <property type="term" value="P:DNA repair"/>
    <property type="evidence" value="ECO:0007669"/>
    <property type="project" value="UniProtKB-KW"/>
</dbReference>
<dbReference type="GO" id="GO:0046872">
    <property type="term" value="F:metal ion binding"/>
    <property type="evidence" value="ECO:0007669"/>
    <property type="project" value="UniProtKB-KW"/>
</dbReference>
<dbReference type="GO" id="GO:0003677">
    <property type="term" value="F:DNA binding"/>
    <property type="evidence" value="ECO:0007669"/>
    <property type="project" value="InterPro"/>
</dbReference>